<dbReference type="EMBL" id="NMRN01000060">
    <property type="protein sequence ID" value="PAS91777.1"/>
    <property type="molecule type" value="Genomic_DNA"/>
</dbReference>
<evidence type="ECO:0000313" key="3">
    <source>
        <dbReference type="Proteomes" id="UP000216107"/>
    </source>
</evidence>
<comment type="caution">
    <text evidence="2">The sequence shown here is derived from an EMBL/GenBank/DDBJ whole genome shotgun (WGS) entry which is preliminary data.</text>
</comment>
<dbReference type="RefSeq" id="WP_095524218.1">
    <property type="nucleotide sequence ID" value="NZ_MDUX01000018.1"/>
</dbReference>
<name>A0A272ENS9_9RHOO</name>
<reference evidence="2 3" key="2">
    <citation type="submission" date="2017-07" db="EMBL/GenBank/DDBJ databases">
        <title>Candidatus Dactylopiibacterium carminicum, a nitrogen-fixing symbiont of the cochineal insect Dactylopius coccus and Dactylopius opuntiae (Hemiptera: Coccoidea: Dactylopiidae).</title>
        <authorList>
            <person name="Vera A."/>
        </authorList>
    </citation>
    <scope>NUCLEOTIDE SEQUENCE [LARGE SCALE GENOMIC DNA]</scope>
    <source>
        <strain evidence="2 3">NFDCM</strain>
    </source>
</reference>
<proteinExistence type="predicted"/>
<evidence type="ECO:0000313" key="4">
    <source>
        <dbReference type="Proteomes" id="UP000623509"/>
    </source>
</evidence>
<dbReference type="EMBL" id="MDUX01000018">
    <property type="protein sequence ID" value="KAF7599538.1"/>
    <property type="molecule type" value="Genomic_DNA"/>
</dbReference>
<accession>A0A272ENS9</accession>
<evidence type="ECO:0000313" key="2">
    <source>
        <dbReference type="EMBL" id="PAS91777.1"/>
    </source>
</evidence>
<keyword evidence="4" id="KW-1185">Reference proteome</keyword>
<organism evidence="2 3">
    <name type="scientific">Candidatus Dactylopiibacterium carminicum</name>
    <dbReference type="NCBI Taxonomy" id="857335"/>
    <lineage>
        <taxon>Bacteria</taxon>
        <taxon>Pseudomonadati</taxon>
        <taxon>Pseudomonadota</taxon>
        <taxon>Betaproteobacteria</taxon>
        <taxon>Rhodocyclales</taxon>
        <taxon>Rhodocyclaceae</taxon>
        <taxon>Candidatus Dactylopiibacterium</taxon>
    </lineage>
</organism>
<dbReference type="Proteomes" id="UP000216107">
    <property type="component" value="Unassembled WGS sequence"/>
</dbReference>
<reference evidence="1 4" key="1">
    <citation type="submission" date="2016-08" db="EMBL/GenBank/DDBJ databases">
        <title>Candidatus Dactylopiibacterium carminicum genome sequence.</title>
        <authorList>
            <person name="Ramirez-Puebla S.T."/>
            <person name="Ormeno-Orrillo E."/>
            <person name="Vera-Ponce De Leon A."/>
            <person name="Luis L."/>
            <person name="Sanchez-Flores A."/>
            <person name="Monica R."/>
            <person name="Martinez-Romero E."/>
        </authorList>
    </citation>
    <scope>NUCLEOTIDE SEQUENCE [LARGE SCALE GENOMIC DNA]</scope>
    <source>
        <strain evidence="1">END1</strain>
    </source>
</reference>
<protein>
    <submittedName>
        <fullName evidence="2">DUF429 domain-containing protein</fullName>
    </submittedName>
</protein>
<dbReference type="OrthoDB" id="8557416at2"/>
<dbReference type="AlphaFoldDB" id="A0A272ENS9"/>
<sequence length="268" mass="29217">MLILGVDFTSAPRPRKRITVAEGWLDDAGLHALRLRECRDWAAFEACLHQPGPWCGGFDFPFGLPRALITQLGWPAEWAALVKHLAALGKPAFRAALDEVRSARPMGQRYLHRAADLPARSHSPMKLVNPPVGLMFLAGAPRLLAANVSIPGMHRGDPGRIALEAYPALLAREFTRESYKRDGKNGSTPARLATRECILTGLCAGSHRLALPPPLRETALLDGSGDNLDALLAMLAAAWCWQRRAQNYGLPPDFDPVEGWIATCAPEP</sequence>
<dbReference type="Proteomes" id="UP000623509">
    <property type="component" value="Unassembled WGS sequence"/>
</dbReference>
<gene>
    <name evidence="1" type="ORF">BGI27_07140</name>
    <name evidence="2" type="ORF">CGU29_14610</name>
</gene>
<evidence type="ECO:0000313" key="1">
    <source>
        <dbReference type="EMBL" id="KAF7599538.1"/>
    </source>
</evidence>